<reference evidence="1 2" key="1">
    <citation type="submission" date="2020-04" db="EMBL/GenBank/DDBJ databases">
        <title>MicrobeNet Type strains.</title>
        <authorList>
            <person name="Nicholson A.C."/>
        </authorList>
    </citation>
    <scope>NUCLEOTIDE SEQUENCE [LARGE SCALE GENOMIC DNA]</scope>
    <source>
        <strain evidence="1 2">ATCC BAA-330</strain>
    </source>
</reference>
<evidence type="ECO:0000313" key="1">
    <source>
        <dbReference type="EMBL" id="NMD54642.1"/>
    </source>
</evidence>
<dbReference type="Proteomes" id="UP000556611">
    <property type="component" value="Unassembled WGS sequence"/>
</dbReference>
<accession>A0ABX1L8X9</accession>
<keyword evidence="2" id="KW-1185">Reference proteome</keyword>
<evidence type="ECO:0000313" key="2">
    <source>
        <dbReference type="Proteomes" id="UP000556611"/>
    </source>
</evidence>
<organism evidence="1 2">
    <name type="scientific">Tsukamurella columbiensis</name>
    <dbReference type="NCBI Taxonomy" id="128509"/>
    <lineage>
        <taxon>Bacteria</taxon>
        <taxon>Bacillati</taxon>
        <taxon>Actinomycetota</taxon>
        <taxon>Actinomycetes</taxon>
        <taxon>Mycobacteriales</taxon>
        <taxon>Tsukamurellaceae</taxon>
        <taxon>Tsukamurella</taxon>
    </lineage>
</organism>
<protein>
    <submittedName>
        <fullName evidence="1">Uncharacterized protein</fullName>
    </submittedName>
</protein>
<proteinExistence type="predicted"/>
<name>A0ABX1L8X9_9ACTN</name>
<sequence length="151" mass="17132">MVASLAARQRMSSAMPPWWIRRGVEVRSAVVDGTPCVSITPPTRGGTTLEIVDDDGEYVIDETGTGVTRSTTEWFGFHRDDVTSARGETRTLRRFRREDWDVEVRTRTVLTSTVRAFVVTAELDAYESDGDRGPRRVFADSWHREIPRDEV</sequence>
<dbReference type="RefSeq" id="WP_191834052.1">
    <property type="nucleotide sequence ID" value="NZ_JABARZ010000002.1"/>
</dbReference>
<comment type="caution">
    <text evidence="1">The sequence shown here is derived from an EMBL/GenBank/DDBJ whole genome shotgun (WGS) entry which is preliminary data.</text>
</comment>
<gene>
    <name evidence="1" type="ORF">HHU10_03285</name>
</gene>
<dbReference type="EMBL" id="JABARZ010000002">
    <property type="protein sequence ID" value="NMD54642.1"/>
    <property type="molecule type" value="Genomic_DNA"/>
</dbReference>